<keyword evidence="1" id="KW-0812">Transmembrane</keyword>
<gene>
    <name evidence="2" type="ORF">ACFPOE_23600</name>
</gene>
<protein>
    <submittedName>
        <fullName evidence="2">Uncharacterized protein</fullName>
    </submittedName>
</protein>
<sequence>MFQFAATILAAIAAAAGAGFAAPSLLGRSLASYELLALAAACGVMGWGLAASMRRRQRKRMLGMRDSALW</sequence>
<accession>A0ABW0NLU3</accession>
<reference evidence="3" key="1">
    <citation type="journal article" date="2019" name="Int. J. Syst. Evol. Microbiol.">
        <title>The Global Catalogue of Microorganisms (GCM) 10K type strain sequencing project: providing services to taxonomists for standard genome sequencing and annotation.</title>
        <authorList>
            <consortium name="The Broad Institute Genomics Platform"/>
            <consortium name="The Broad Institute Genome Sequencing Center for Infectious Disease"/>
            <person name="Wu L."/>
            <person name="Ma J."/>
        </authorList>
    </citation>
    <scope>NUCLEOTIDE SEQUENCE [LARGE SCALE GENOMIC DNA]</scope>
    <source>
        <strain evidence="3">CCUG 57401</strain>
    </source>
</reference>
<proteinExistence type="predicted"/>
<feature type="transmembrane region" description="Helical" evidence="1">
    <location>
        <begin position="31"/>
        <end position="51"/>
    </location>
</feature>
<keyword evidence="3" id="KW-1185">Reference proteome</keyword>
<name>A0ABW0NLU3_9BURK</name>
<dbReference type="RefSeq" id="WP_376852794.1">
    <property type="nucleotide sequence ID" value="NZ_JBHSMF010000015.1"/>
</dbReference>
<evidence type="ECO:0000256" key="1">
    <source>
        <dbReference type="SAM" id="Phobius"/>
    </source>
</evidence>
<organism evidence="2 3">
    <name type="scientific">Caenimonas terrae</name>
    <dbReference type="NCBI Taxonomy" id="696074"/>
    <lineage>
        <taxon>Bacteria</taxon>
        <taxon>Pseudomonadati</taxon>
        <taxon>Pseudomonadota</taxon>
        <taxon>Betaproteobacteria</taxon>
        <taxon>Burkholderiales</taxon>
        <taxon>Comamonadaceae</taxon>
        <taxon>Caenimonas</taxon>
    </lineage>
</organism>
<keyword evidence="1" id="KW-1133">Transmembrane helix</keyword>
<keyword evidence="1" id="KW-0472">Membrane</keyword>
<evidence type="ECO:0000313" key="2">
    <source>
        <dbReference type="EMBL" id="MFC5500548.1"/>
    </source>
</evidence>
<evidence type="ECO:0000313" key="3">
    <source>
        <dbReference type="Proteomes" id="UP001596037"/>
    </source>
</evidence>
<dbReference type="Proteomes" id="UP001596037">
    <property type="component" value="Unassembled WGS sequence"/>
</dbReference>
<comment type="caution">
    <text evidence="2">The sequence shown here is derived from an EMBL/GenBank/DDBJ whole genome shotgun (WGS) entry which is preliminary data.</text>
</comment>
<dbReference type="EMBL" id="JBHSMF010000015">
    <property type="protein sequence ID" value="MFC5500548.1"/>
    <property type="molecule type" value="Genomic_DNA"/>
</dbReference>